<accession>A0AAD8NRG1</accession>
<dbReference type="GO" id="GO:0006457">
    <property type="term" value="P:protein folding"/>
    <property type="evidence" value="ECO:0007669"/>
    <property type="project" value="InterPro"/>
</dbReference>
<dbReference type="EMBL" id="JAUHHV010000007">
    <property type="protein sequence ID" value="KAK1418021.1"/>
    <property type="molecule type" value="Genomic_DNA"/>
</dbReference>
<comment type="similarity">
    <text evidence="2">Belongs to the GrpE family.</text>
</comment>
<protein>
    <recommendedName>
        <fullName evidence="7">GrpE protein homolog</fullName>
    </recommendedName>
</protein>
<dbReference type="GO" id="GO:0042803">
    <property type="term" value="F:protein homodimerization activity"/>
    <property type="evidence" value="ECO:0007669"/>
    <property type="project" value="InterPro"/>
</dbReference>
<evidence type="ECO:0000313" key="5">
    <source>
        <dbReference type="EMBL" id="KAK1418021.1"/>
    </source>
</evidence>
<dbReference type="Proteomes" id="UP001229421">
    <property type="component" value="Unassembled WGS sequence"/>
</dbReference>
<dbReference type="FunFam" id="2.30.22.10:FF:000002">
    <property type="entry name" value="GrpE protein homolog"/>
    <property type="match status" value="1"/>
</dbReference>
<keyword evidence="6" id="KW-1185">Reference proteome</keyword>
<dbReference type="AlphaFoldDB" id="A0AAD8NRG1"/>
<gene>
    <name evidence="5" type="ORF">QVD17_27157</name>
</gene>
<evidence type="ECO:0008006" key="7">
    <source>
        <dbReference type="Google" id="ProtNLM"/>
    </source>
</evidence>
<organism evidence="5 6">
    <name type="scientific">Tagetes erecta</name>
    <name type="common">African marigold</name>
    <dbReference type="NCBI Taxonomy" id="13708"/>
    <lineage>
        <taxon>Eukaryota</taxon>
        <taxon>Viridiplantae</taxon>
        <taxon>Streptophyta</taxon>
        <taxon>Embryophyta</taxon>
        <taxon>Tracheophyta</taxon>
        <taxon>Spermatophyta</taxon>
        <taxon>Magnoliopsida</taxon>
        <taxon>eudicotyledons</taxon>
        <taxon>Gunneridae</taxon>
        <taxon>Pentapetalae</taxon>
        <taxon>asterids</taxon>
        <taxon>campanulids</taxon>
        <taxon>Asterales</taxon>
        <taxon>Asteraceae</taxon>
        <taxon>Asteroideae</taxon>
        <taxon>Heliantheae alliance</taxon>
        <taxon>Tageteae</taxon>
        <taxon>Tagetes</taxon>
    </lineage>
</organism>
<dbReference type="Gene3D" id="2.30.22.10">
    <property type="entry name" value="Head domain of nucleotide exchange factor GrpE"/>
    <property type="match status" value="1"/>
</dbReference>
<dbReference type="GO" id="GO:0001405">
    <property type="term" value="C:PAM complex, Tim23 associated import motor"/>
    <property type="evidence" value="ECO:0007669"/>
    <property type="project" value="TreeGrafter"/>
</dbReference>
<name>A0AAD8NRG1_TARER</name>
<comment type="caution">
    <text evidence="5">The sequence shown here is derived from an EMBL/GenBank/DDBJ whole genome shotgun (WGS) entry which is preliminary data.</text>
</comment>
<dbReference type="GO" id="GO:0030150">
    <property type="term" value="P:protein import into mitochondrial matrix"/>
    <property type="evidence" value="ECO:0007669"/>
    <property type="project" value="TreeGrafter"/>
</dbReference>
<dbReference type="Gene3D" id="3.90.20.20">
    <property type="match status" value="1"/>
</dbReference>
<dbReference type="GO" id="GO:0000774">
    <property type="term" value="F:adenyl-nucleotide exchange factor activity"/>
    <property type="evidence" value="ECO:0007669"/>
    <property type="project" value="InterPro"/>
</dbReference>
<evidence type="ECO:0000256" key="3">
    <source>
        <dbReference type="ARBA" id="ARBA00023186"/>
    </source>
</evidence>
<dbReference type="GO" id="GO:0051087">
    <property type="term" value="F:protein-folding chaperone binding"/>
    <property type="evidence" value="ECO:0007669"/>
    <property type="project" value="InterPro"/>
</dbReference>
<dbReference type="PANTHER" id="PTHR21237:SF43">
    <property type="entry name" value="GRPE NUCLEOTIDE EXCHANGE FACTOR"/>
    <property type="match status" value="1"/>
</dbReference>
<reference evidence="5" key="1">
    <citation type="journal article" date="2023" name="bioRxiv">
        <title>Improved chromosome-level genome assembly for marigold (Tagetes erecta).</title>
        <authorList>
            <person name="Jiang F."/>
            <person name="Yuan L."/>
            <person name="Wang S."/>
            <person name="Wang H."/>
            <person name="Xu D."/>
            <person name="Wang A."/>
            <person name="Fan W."/>
        </authorList>
    </citation>
    <scope>NUCLEOTIDE SEQUENCE</scope>
    <source>
        <strain evidence="5">WSJ</strain>
        <tissue evidence="5">Leaf</tissue>
    </source>
</reference>
<keyword evidence="4" id="KW-0175">Coiled coil</keyword>
<dbReference type="InterPro" id="IPR000740">
    <property type="entry name" value="GrpE"/>
</dbReference>
<dbReference type="SUPFAM" id="SSF58014">
    <property type="entry name" value="Coiled-coil domain of nucleotide exchange factor GrpE"/>
    <property type="match status" value="1"/>
</dbReference>
<evidence type="ECO:0000256" key="1">
    <source>
        <dbReference type="ARBA" id="ARBA00004305"/>
    </source>
</evidence>
<dbReference type="Pfam" id="PF01025">
    <property type="entry name" value="GrpE"/>
    <property type="match status" value="1"/>
</dbReference>
<proteinExistence type="inferred from homology"/>
<evidence type="ECO:0000256" key="4">
    <source>
        <dbReference type="SAM" id="Coils"/>
    </source>
</evidence>
<dbReference type="SUPFAM" id="SSF51064">
    <property type="entry name" value="Head domain of nucleotide exchange factor GrpE"/>
    <property type="match status" value="1"/>
</dbReference>
<feature type="coiled-coil region" evidence="4">
    <location>
        <begin position="106"/>
        <end position="151"/>
    </location>
</feature>
<evidence type="ECO:0000313" key="6">
    <source>
        <dbReference type="Proteomes" id="UP001229421"/>
    </source>
</evidence>
<dbReference type="InterPro" id="IPR013805">
    <property type="entry name" value="GrpE_CC"/>
</dbReference>
<dbReference type="HAMAP" id="MF_01151">
    <property type="entry name" value="GrpE"/>
    <property type="match status" value="1"/>
</dbReference>
<dbReference type="CDD" id="cd00446">
    <property type="entry name" value="GrpE"/>
    <property type="match status" value="1"/>
</dbReference>
<dbReference type="PROSITE" id="PS01071">
    <property type="entry name" value="GRPE"/>
    <property type="match status" value="1"/>
</dbReference>
<evidence type="ECO:0000256" key="2">
    <source>
        <dbReference type="ARBA" id="ARBA00009054"/>
    </source>
</evidence>
<keyword evidence="3" id="KW-0143">Chaperone</keyword>
<sequence length="293" mass="33180">MVVARISSRIVRTVVSGYRSSLILHDASHNHLSLYKFHALSYYSQNKLITGQISLLHNSARNSLAFQRFGISSSASPQFNEKTTSENGGSTTDFDERAQCLEDLTMEDLIKVVIEKEELLKTKQEEIEKLKDKVVRTYAEMENIMDRTKREAETSKKFAIQRFAKNLLEIADILSTVSLSIRERLAEVGTSLDQIPENEDPPEILILLDSLLEGVEMTEKQLSEIFRKHGVEKFDPTNEAFDPYRHHAVSQVPDDTKPPNTVAEVTTMGYMLHDRVLRPAVVSVTIKTGKNNN</sequence>
<dbReference type="GO" id="GO:0051082">
    <property type="term" value="F:unfolded protein binding"/>
    <property type="evidence" value="ECO:0007669"/>
    <property type="project" value="TreeGrafter"/>
</dbReference>
<comment type="subcellular location">
    <subcellularLocation>
        <location evidence="1">Mitochondrion matrix</location>
    </subcellularLocation>
</comment>
<dbReference type="PANTHER" id="PTHR21237">
    <property type="entry name" value="GRPE PROTEIN"/>
    <property type="match status" value="1"/>
</dbReference>
<dbReference type="InterPro" id="IPR009012">
    <property type="entry name" value="GrpE_head"/>
</dbReference>